<comment type="caution">
    <text evidence="1">The sequence shown here is derived from an EMBL/GenBank/DDBJ whole genome shotgun (WGS) entry which is preliminary data.</text>
</comment>
<name>A0AAV0WHE3_9HEMI</name>
<evidence type="ECO:0000313" key="2">
    <source>
        <dbReference type="Proteomes" id="UP001160148"/>
    </source>
</evidence>
<proteinExistence type="predicted"/>
<sequence>MKEPPHTHYLSPNETHSERIFTSLVKCLASYRFSIALPLKHPSIPRRFLDHGSNTILVLGTPIVERSLSQQYKEFMGDCLTRLHIEVIPMNQIMSPYCY</sequence>
<organism evidence="1 2">
    <name type="scientific">Macrosiphum euphorbiae</name>
    <name type="common">potato aphid</name>
    <dbReference type="NCBI Taxonomy" id="13131"/>
    <lineage>
        <taxon>Eukaryota</taxon>
        <taxon>Metazoa</taxon>
        <taxon>Ecdysozoa</taxon>
        <taxon>Arthropoda</taxon>
        <taxon>Hexapoda</taxon>
        <taxon>Insecta</taxon>
        <taxon>Pterygota</taxon>
        <taxon>Neoptera</taxon>
        <taxon>Paraneoptera</taxon>
        <taxon>Hemiptera</taxon>
        <taxon>Sternorrhyncha</taxon>
        <taxon>Aphidomorpha</taxon>
        <taxon>Aphidoidea</taxon>
        <taxon>Aphididae</taxon>
        <taxon>Macrosiphini</taxon>
        <taxon>Macrosiphum</taxon>
    </lineage>
</organism>
<reference evidence="1 2" key="1">
    <citation type="submission" date="2023-01" db="EMBL/GenBank/DDBJ databases">
        <authorList>
            <person name="Whitehead M."/>
        </authorList>
    </citation>
    <scope>NUCLEOTIDE SEQUENCE [LARGE SCALE GENOMIC DNA]</scope>
</reference>
<dbReference type="AlphaFoldDB" id="A0AAV0WHE3"/>
<gene>
    <name evidence="1" type="ORF">MEUPH1_LOCUS10987</name>
</gene>
<evidence type="ECO:0000313" key="1">
    <source>
        <dbReference type="EMBL" id="CAI6355093.1"/>
    </source>
</evidence>
<dbReference type="EMBL" id="CARXXK010000002">
    <property type="protein sequence ID" value="CAI6355093.1"/>
    <property type="molecule type" value="Genomic_DNA"/>
</dbReference>
<protein>
    <submittedName>
        <fullName evidence="1">Uncharacterized protein</fullName>
    </submittedName>
</protein>
<accession>A0AAV0WHE3</accession>
<keyword evidence="2" id="KW-1185">Reference proteome</keyword>
<dbReference type="Proteomes" id="UP001160148">
    <property type="component" value="Unassembled WGS sequence"/>
</dbReference>